<dbReference type="EMBL" id="SMKY01000005">
    <property type="protein sequence ID" value="TDD91430.1"/>
    <property type="molecule type" value="Genomic_DNA"/>
</dbReference>
<comment type="caution">
    <text evidence="3">The sequence shown here is derived from an EMBL/GenBank/DDBJ whole genome shotgun (WGS) entry which is preliminary data.</text>
</comment>
<sequence>MSITTPSLAAPKPSPTPKPVPSSQDDVNFALPRGSDPQNAEAMNKGAEKMVSDAMLRRVLLRHNYFRNYKSGSLSAKSIGNTAVFWFDLSRLRNVKLNGHTYPASTAMEVYRATRDVQANSDIEGNYHYETRLLGPDRNQALFDELEVPSSRPLLETAITSVHGEDPTIHSEVAAKRRMKIALIEIFISNKLVPDTPAGVTEASQSAENLMQDGNFFIGAASLYGFCLDICNTVTKPARKRAATTYFGKVRSEDSTNCKLVTATILPLTADKLTAEKKAAASNAPSQQWDMACPDGAFSTRQVREHELTAALTALPLTSPCPPEKVGGLAKALGSSDLGGVDFSTVEMRYMSDDPEAGGVQYAFSGKAAAPGLTQDFDSGLDAVTNSAADLRTWLVLKPQKFWVNLNPDEPDRIIDPQLGKTNAGRALLEADWEMKRTSGKLVDPKTDFGKRYWDSLAGNCYTSRMWIIPGDVEVREDGDSLYVLEAKLDVKAQAMHISNTGKYSCNADSQTIARNERMEQKMLVPKIVKAVNTSPEYAPLRRAFLARVIAQWIRKRHQDGHRTSFDRLIDSGNLGPAVLDGDWRPKQVYDQYVHSIKDGEFTYTQVTDQGGTRYKHTMVYGGVDFSKLDTKPISAAQMKEQHPKLPETAKASLKHPSSTPDGMIWLGETAATPKVGLMTRTTDTVRSFVTGKTGLLILVLGALGVLVFGMRGGTRRKRRTS</sequence>
<feature type="transmembrane region" description="Helical" evidence="2">
    <location>
        <begin position="689"/>
        <end position="710"/>
    </location>
</feature>
<dbReference type="AlphaFoldDB" id="A0A4R5C0Y2"/>
<evidence type="ECO:0000256" key="2">
    <source>
        <dbReference type="SAM" id="Phobius"/>
    </source>
</evidence>
<keyword evidence="2" id="KW-1133">Transmembrane helix</keyword>
<protein>
    <submittedName>
        <fullName evidence="3">Uncharacterized protein</fullName>
    </submittedName>
</protein>
<reference evidence="3 4" key="1">
    <citation type="submission" date="2019-03" db="EMBL/GenBank/DDBJ databases">
        <title>Draft genome sequences of novel Actinobacteria.</title>
        <authorList>
            <person name="Sahin N."/>
            <person name="Ay H."/>
            <person name="Saygin H."/>
        </authorList>
    </citation>
    <scope>NUCLEOTIDE SEQUENCE [LARGE SCALE GENOMIC DNA]</scope>
    <source>
        <strain evidence="3 4">DSM 45941</strain>
    </source>
</reference>
<keyword evidence="4" id="KW-1185">Reference proteome</keyword>
<name>A0A4R5C0Y2_9ACTN</name>
<evidence type="ECO:0000313" key="4">
    <source>
        <dbReference type="Proteomes" id="UP000295578"/>
    </source>
</evidence>
<gene>
    <name evidence="3" type="ORF">E1293_02270</name>
</gene>
<feature type="region of interest" description="Disordered" evidence="1">
    <location>
        <begin position="640"/>
        <end position="659"/>
    </location>
</feature>
<dbReference type="RefSeq" id="WP_132193228.1">
    <property type="nucleotide sequence ID" value="NZ_SMKY01000005.1"/>
</dbReference>
<keyword evidence="2" id="KW-0812">Transmembrane</keyword>
<evidence type="ECO:0000313" key="3">
    <source>
        <dbReference type="EMBL" id="TDD91430.1"/>
    </source>
</evidence>
<proteinExistence type="predicted"/>
<feature type="compositionally biased region" description="Low complexity" evidence="1">
    <location>
        <begin position="1"/>
        <end position="11"/>
    </location>
</feature>
<accession>A0A4R5C0Y2</accession>
<keyword evidence="2" id="KW-0472">Membrane</keyword>
<feature type="region of interest" description="Disordered" evidence="1">
    <location>
        <begin position="1"/>
        <end position="46"/>
    </location>
</feature>
<dbReference type="Proteomes" id="UP000295578">
    <property type="component" value="Unassembled WGS sequence"/>
</dbReference>
<dbReference type="OrthoDB" id="4818302at2"/>
<evidence type="ECO:0000256" key="1">
    <source>
        <dbReference type="SAM" id="MobiDB-lite"/>
    </source>
</evidence>
<organism evidence="3 4">
    <name type="scientific">Actinomadura darangshiensis</name>
    <dbReference type="NCBI Taxonomy" id="705336"/>
    <lineage>
        <taxon>Bacteria</taxon>
        <taxon>Bacillati</taxon>
        <taxon>Actinomycetota</taxon>
        <taxon>Actinomycetes</taxon>
        <taxon>Streptosporangiales</taxon>
        <taxon>Thermomonosporaceae</taxon>
        <taxon>Actinomadura</taxon>
    </lineage>
</organism>